<evidence type="ECO:0000313" key="3">
    <source>
        <dbReference type="Proteomes" id="UP000024329"/>
    </source>
</evidence>
<feature type="domain" description="HEPN" evidence="1">
    <location>
        <begin position="171"/>
        <end position="291"/>
    </location>
</feature>
<dbReference type="EMBL" id="JFYZ01000001">
    <property type="protein sequence ID" value="EZP84332.1"/>
    <property type="molecule type" value="Genomic_DNA"/>
</dbReference>
<dbReference type="AlphaFoldDB" id="A0A031K6Z0"/>
<dbReference type="PROSITE" id="PS50910">
    <property type="entry name" value="HEPN"/>
    <property type="match status" value="1"/>
</dbReference>
<reference evidence="2 3" key="1">
    <citation type="submission" date="2014-03" db="EMBL/GenBank/DDBJ databases">
        <title>Whole genome sequence of Novosphingobium resinovorum KF1.</title>
        <authorList>
            <person name="Gan H.M."/>
            <person name="Gan H.Y."/>
            <person name="Chew T.H."/>
            <person name="Savka M.A."/>
        </authorList>
    </citation>
    <scope>NUCLEOTIDE SEQUENCE [LARGE SCALE GENOMIC DNA]</scope>
    <source>
        <strain evidence="2 3">KF1</strain>
    </source>
</reference>
<organism evidence="2 3">
    <name type="scientific">Novosphingobium resinovorum</name>
    <dbReference type="NCBI Taxonomy" id="158500"/>
    <lineage>
        <taxon>Bacteria</taxon>
        <taxon>Pseudomonadati</taxon>
        <taxon>Pseudomonadota</taxon>
        <taxon>Alphaproteobacteria</taxon>
        <taxon>Sphingomonadales</taxon>
        <taxon>Sphingomonadaceae</taxon>
        <taxon>Novosphingobium</taxon>
    </lineage>
</organism>
<dbReference type="Proteomes" id="UP000024329">
    <property type="component" value="Unassembled WGS sequence"/>
</dbReference>
<comment type="caution">
    <text evidence="2">The sequence shown here is derived from an EMBL/GenBank/DDBJ whole genome shotgun (WGS) entry which is preliminary data.</text>
</comment>
<dbReference type="InterPro" id="IPR007842">
    <property type="entry name" value="HEPN_dom"/>
</dbReference>
<accession>A0A031K6Z0</accession>
<proteinExistence type="predicted"/>
<evidence type="ECO:0000259" key="1">
    <source>
        <dbReference type="PROSITE" id="PS50910"/>
    </source>
</evidence>
<dbReference type="PATRIC" id="fig|158500.4.peg.85"/>
<dbReference type="eggNOG" id="COG1708">
    <property type="taxonomic scope" value="Bacteria"/>
</dbReference>
<dbReference type="Pfam" id="PF05168">
    <property type="entry name" value="HEPN"/>
    <property type="match status" value="1"/>
</dbReference>
<name>A0A031K6Z0_9SPHN</name>
<dbReference type="SUPFAM" id="SSF81593">
    <property type="entry name" value="Nucleotidyltransferase substrate binding subunit/domain"/>
    <property type="match status" value="1"/>
</dbReference>
<sequence>MMLHTDLDHLSSSMREELRRITALLFEGFDDLCAQKRAQRYKAARIDKLVLYGAHAVRDQGASPVLTPAPIRLLVVVNHNRIAARRDDWAPIRDRLRRAWEVGEIAHPVRLCVHTLSHVNHALVHGVPWFVTIATDGIALYQASSARLEAPRRLPAARRRERGHAEFTRWYERAGDFLMGAAFFEQRGNVPMAALLLHQANEHLYQCVAWSLTLNGLRTHALDELREVAEFIDSRLSLAWPQETPFERRVFGCIRRAYVEVRYGRTYRIAPEEVAWATDCTAALYKLVQSVCLERLEAQEDVSQEADHVQFA</sequence>
<dbReference type="RefSeq" id="WP_036522451.1">
    <property type="nucleotide sequence ID" value="NZ_JFYZ01000001.1"/>
</dbReference>
<protein>
    <submittedName>
        <fullName evidence="2">HEPN domain-containing protein</fullName>
    </submittedName>
</protein>
<gene>
    <name evidence="2" type="ORF">BV97_00083</name>
</gene>
<evidence type="ECO:0000313" key="2">
    <source>
        <dbReference type="EMBL" id="EZP84332.1"/>
    </source>
</evidence>
<dbReference type="Gene3D" id="1.20.120.330">
    <property type="entry name" value="Nucleotidyltransferases domain 2"/>
    <property type="match status" value="1"/>
</dbReference>